<comment type="similarity">
    <text evidence="2 9 10">Belongs to the RNA polymerase beta chain family.</text>
</comment>
<dbReference type="InterPro" id="IPR015712">
    <property type="entry name" value="DNA-dir_RNA_pol_su2"/>
</dbReference>
<evidence type="ECO:0000256" key="6">
    <source>
        <dbReference type="ARBA" id="ARBA00023163"/>
    </source>
</evidence>
<evidence type="ECO:0000256" key="1">
    <source>
        <dbReference type="ARBA" id="ARBA00004026"/>
    </source>
</evidence>
<dbReference type="Gene3D" id="2.40.50.100">
    <property type="match status" value="2"/>
</dbReference>
<evidence type="ECO:0000256" key="2">
    <source>
        <dbReference type="ARBA" id="ARBA00006835"/>
    </source>
</evidence>
<evidence type="ECO:0000259" key="15">
    <source>
        <dbReference type="Pfam" id="PF04565"/>
    </source>
</evidence>
<dbReference type="InterPro" id="IPR037033">
    <property type="entry name" value="DNA-dir_RNAP_su2_hyb_sf"/>
</dbReference>
<dbReference type="InterPro" id="IPR010243">
    <property type="entry name" value="RNA_pol_bsu_bac"/>
</dbReference>
<organism evidence="16">
    <name type="scientific">Pseudocharacium americanum</name>
    <dbReference type="NCBI Taxonomy" id="231080"/>
    <lineage>
        <taxon>Eukaryota</taxon>
        <taxon>Viridiplantae</taxon>
        <taxon>Chlorophyta</taxon>
        <taxon>core chlorophytes</taxon>
        <taxon>Ulvophyceae</taxon>
        <taxon>Ignatiales</taxon>
        <taxon>Ignatiaceae</taxon>
        <taxon>Pseudocharacium</taxon>
    </lineage>
</organism>
<dbReference type="Gene3D" id="2.40.50.150">
    <property type="match status" value="1"/>
</dbReference>
<evidence type="ECO:0000256" key="9">
    <source>
        <dbReference type="HAMAP-Rule" id="MF_01321"/>
    </source>
</evidence>
<dbReference type="SUPFAM" id="SSF64484">
    <property type="entry name" value="beta and beta-prime subunits of DNA dependent RNA-polymerase"/>
    <property type="match status" value="3"/>
</dbReference>
<keyword evidence="16" id="KW-0934">Plastid</keyword>
<evidence type="ECO:0000313" key="16">
    <source>
        <dbReference type="EMBL" id="ARK14603.1"/>
    </source>
</evidence>
<dbReference type="GO" id="GO:0009507">
    <property type="term" value="C:chloroplast"/>
    <property type="evidence" value="ECO:0007669"/>
    <property type="project" value="UniProtKB-SubCell"/>
</dbReference>
<feature type="domain" description="DNA-directed RNA polymerase subunit 2 hybrid-binding" evidence="12">
    <location>
        <begin position="2449"/>
        <end position="2839"/>
    </location>
</feature>
<feature type="domain" description="RNA polymerase Rpb2" evidence="14">
    <location>
        <begin position="332"/>
        <end position="533"/>
    </location>
</feature>
<keyword evidence="3 9" id="KW-0240">DNA-directed RNA polymerase</keyword>
<protein>
    <recommendedName>
        <fullName evidence="9">DNA-directed RNA polymerase subunit beta</fullName>
        <ecNumber evidence="9">2.7.7.6</ecNumber>
    </recommendedName>
    <alternativeName>
        <fullName evidence="9">PEP</fullName>
    </alternativeName>
    <alternativeName>
        <fullName evidence="9">Plastid-encoded RNA polymerase subunit beta</fullName>
        <shortName evidence="9">RNA polymerase subunit beta</shortName>
    </alternativeName>
</protein>
<sequence>MVYKQFFFYRLTDFKLSQSTTRRSQFSYKKISTKYLNKANCFSTNKINNMLIRFNFLNYSLQKKRFLQQRRQILWVNCASINFFSNSKYVLKSQITCGFGGSGCARFSFQGFSKLLEQTPIEQRSILQKKFGILLRNPTTISRTFGFDKNEMEGYKKKKTDLIKQSSISSSTNSSQNQYTSELREHLQQITKIREAQFSQFFSRRNLPSCISNLRLPDLIDIQRQSFLHFLKKGLIAELNKRNPIKSLHGDLEFIFYPSFYKMNPPEWNIKQSILQSKTYACRLYVPAQLINKQTKQNQLQYVLLANLPIMTKRGHFIINGSPRIVINQMVRSPGIYFYQTTDDKKNRKYYADLISYRGTWLRLELDKRKKIWARMKKTPKISIFIFLQALGLTLPMIFKSIPFGDSSEIQTNFLKNIFNDEEENSENGKHPISNLTALKQLYLITHPKKKAHEISSQKGKKFLFQSFLNNRTYDLSLLGRRRLNEKLRLNIPLNQTTLTAHDVLYSTSYLINLSAGIGEEDDIDHLKNRRIRTSGELIQNQISIGLIRLEKRIREKFKEAQTENKKIRILSECEAISPNSLNLIGLSPMSEANCAQRNSNNFQTKDKKNNPVGVEFDNGIVFFNQKVLNSNQQKNIIQHSLEVTNSLREVVSFENPENFTSINQSIHENLLKERSYDSSKVNFGDVVSSNRGDLASPRTQSEIELLRGSSISDRVERSVVSMSNMKNKVFQIEWFKDDILTNKKHIDRRVFSSYDGSKETNTKNLSIRQLISTKPINTTLREFFGTNPLSQFMDQTNPLSEITHKRRLSSLGPGGVNRDTAGMAIRGIHPTHYGRICPIETPEGKNAGLVNSLTTYARVSLQGFISTPFLKIKKGQVQKKLGPFFFFAEQEEKINRTPGDIKINTVNFIPKYPLPTRKGNEFKRLNRRQINYIGISPIQMISLATSLIPFLEHDDGNRALMGSNMQRQAVPLIRPERPIVATGFEDRVVSDSGHIIQAKKSGFVSYVSAEKIIIQSLGDRTLFDRSEPKFKKTKNLIEPIDPIATIDRRSIMPPLKGRSISASAIASSTIKRIETPLSAPSQIRPMRFQILEDCAKHNPPDRTKFERIDQPFNQNKITLGKLQFAQLDINNKYLKWAHKSTFQQNTLGVISNPPKEIGSEYSNDRAKLDTPDLRFPQSGNSFQLNDVYWCLFHDQLQKNSNLVNKSSPTTLSQILQIRYANFIIKVNSDNFSLFTNLGEAIERSSIPQNLDLHFFWSMTLMKQLIKNQFSQNDRAKLDPPNQMRRSEANCAKSNETNDRASLDPPDPQINSSKSSSLLWDRAKLDPTPLDLFNSTKTNSASLNFLNRSRLSIFGEFIFGNSLRSLDQLGFAHSKKLLTLTKIFQLVVRKYALMRPFNFNFKLTNELISQKSIFAIEPIEQSSIPPLEGRSIPPTRSSSISDRVEIASSTIELNEIPPRPPKKFFLSEKQKQTQLLPNHSLNEKIWLSVLLGKYVRNSNENLFHSVFLNNVAVEFFESEALSRLIEKPSQGSSFAQLSKLSEPMDPLSEKLISLRREAARREAARREAARREAAGAMLRSPIGREAAARSSRSYAPGAMLRSLIGSPIESINLPNSPESIFPSGNRTSHWIKDQFPQSHITQTSFPQPQSAFFYPQPFNQYKNKLFWNLNFFPLDCEKSFLNWENCALHNCTQSFWLDRSSEARSPRQSLKNPKFGGFREAKSSISIDFVIQKAKKPYHFLLSTKPNQISFWKGFYFREEQSAGLREAQSFDRAKLDPPEKKSLAESNQPMSEANSPKSEKKFNSCNYINKTFKYFYCFSYSINNFASYLPNIDWLNTQYMYSSSIDTHFSDLLSVKHFLKLNQNCFSLKTKMYRFDRLQIPLTRFEKPYFVTLFSNLRDIQSGGEPQSCTKLSSVHSVKHLEKGTVLNLKNLSDLGDRASLDRNRLIFDQSPQQKFSSNDSIKQHKFFIPKLTICLQRRPLISFYTVFESFYDVLIKQVYKIKNQKTLQTPMQLSQALMKKFHYELRCFSPIVLGDRSARDLLRLSEAGVSILTQKMSNKAQLKQPLTKTNFINNQKNSHFSKVLFLNKKSQIQFFKNKQTKSFKKLNAIQIIELTNSKKTSHMQFRKAQLIEKQFPQLTQNYVGDRAKLDRKFSFFKIDPSEYSRIESIARRESDTSFISSIARSEFSSKFFSSLNKAETTFIINQILDVCIQIERNSISPIEPIDQSSIWGTDRKSIAPIDSIRDRAAAKQLDLRSSSRRSAIEPIDLCSIPLIEGSEIPSISPIPPSEIASIRNKKTYKKLPFQKHIYGTNFVFQSTNNYQVTTKLQSGRLSEAQSKQTQRKSLNLANLTKGIEKESATENLCNNFYNDPLNSTQSSRAKQPELCSGSYAPARSSLSYAQVRDRAASRRREIAPIPLKIGSTEKRENFLIKNQKILPLQKFKPIKYDLQNYFRSNQDTYLVHRPAVHEGDWVQEGDVLADSSASVGGELSIGQNILVAYMPWEGFNFEDAILISERLVFDDVYTSLHIEKYEIEVRETKFGMEQITKQIPEESKIFHLDNNGIVKLGTWIKEGDILVGKVAPMNQKPLSPHEKLLYDVVGKTIPTTRDTSLRVPRGVEGKVIHIEIIENEKIASGDRAKLDPPGLIKDQSENFFQGPCRVQIYIAEKRKIHVGDKMAGRHGNKGIVSCILPIQDMPYLPDGTPIDMVLNPLGVPSRMNVGQIFECLLGLAGKYLGQNFRIRPFDELYGPEASRSLVYSKLYETRLKTGLSWIFNPDFPGKSKIFDGRTGECFSQPVTIGQAYILKLIHLVDEKIHARSTGPYSLITQQPLRGRSKHGGQRLGEMEVWALEGFGAAFTLQELLTVKSDDMKGRHKVMNSILTTDKFSFGTPESFKVLIRELQALCLDIGIYSIDSSGKRKQIDFLKLT</sequence>
<dbReference type="GO" id="GO:0003677">
    <property type="term" value="F:DNA binding"/>
    <property type="evidence" value="ECO:0007669"/>
    <property type="project" value="UniProtKB-UniRule"/>
</dbReference>
<comment type="function">
    <text evidence="1 9 10">DNA-dependent RNA polymerase catalyzes the transcription of DNA into RNA using the four ribonucleoside triphosphates as substrates.</text>
</comment>
<keyword evidence="6 9" id="KW-0804">Transcription</keyword>
<dbReference type="InterPro" id="IPR007645">
    <property type="entry name" value="RNA_pol_Rpb2_3"/>
</dbReference>
<keyword evidence="4 9" id="KW-0808">Transferase</keyword>
<dbReference type="EMBL" id="KY407658">
    <property type="protein sequence ID" value="ARK14603.1"/>
    <property type="molecule type" value="Genomic_DNA"/>
</dbReference>
<evidence type="ECO:0000256" key="3">
    <source>
        <dbReference type="ARBA" id="ARBA00022478"/>
    </source>
</evidence>
<comment type="catalytic activity">
    <reaction evidence="8 9 10">
        <text>RNA(n) + a ribonucleoside 5'-triphosphate = RNA(n+1) + diphosphate</text>
        <dbReference type="Rhea" id="RHEA:21248"/>
        <dbReference type="Rhea" id="RHEA-COMP:14527"/>
        <dbReference type="Rhea" id="RHEA-COMP:17342"/>
        <dbReference type="ChEBI" id="CHEBI:33019"/>
        <dbReference type="ChEBI" id="CHEBI:61557"/>
        <dbReference type="ChEBI" id="CHEBI:140395"/>
        <dbReference type="EC" id="2.7.7.6"/>
    </reaction>
</comment>
<evidence type="ECO:0000256" key="7">
    <source>
        <dbReference type="ARBA" id="ARBA00026088"/>
    </source>
</evidence>
<dbReference type="InterPro" id="IPR007641">
    <property type="entry name" value="RNA_pol_Rpb2_7"/>
</dbReference>
<dbReference type="InterPro" id="IPR007642">
    <property type="entry name" value="RNA_pol_Rpb2_2"/>
</dbReference>
<feature type="compositionally biased region" description="Basic and acidic residues" evidence="11">
    <location>
        <begin position="1769"/>
        <end position="1784"/>
    </location>
</feature>
<dbReference type="Gene3D" id="2.30.150.10">
    <property type="entry name" value="DNA-directed RNA polymerase, beta subunit, external 1 domain"/>
    <property type="match status" value="1"/>
</dbReference>
<geneLocation type="chloroplast" evidence="16"/>
<dbReference type="InterPro" id="IPR042107">
    <property type="entry name" value="DNA-dir_RNA_pol_bsu_ext_1_sf"/>
</dbReference>
<dbReference type="PANTHER" id="PTHR20856">
    <property type="entry name" value="DNA-DIRECTED RNA POLYMERASE I SUBUNIT 2"/>
    <property type="match status" value="1"/>
</dbReference>
<dbReference type="Pfam" id="PF00562">
    <property type="entry name" value="RNA_pol_Rpb2_6"/>
    <property type="match status" value="1"/>
</dbReference>
<dbReference type="PROSITE" id="PS01166">
    <property type="entry name" value="RNA_POL_BETA"/>
    <property type="match status" value="1"/>
</dbReference>
<dbReference type="Gene3D" id="2.40.270.10">
    <property type="entry name" value="DNA-directed RNA polymerase, subunit 2, domain 6"/>
    <property type="match status" value="2"/>
</dbReference>
<dbReference type="GO" id="GO:0003899">
    <property type="term" value="F:DNA-directed RNA polymerase activity"/>
    <property type="evidence" value="ECO:0007669"/>
    <property type="project" value="UniProtKB-UniRule"/>
</dbReference>
<dbReference type="GO" id="GO:0006351">
    <property type="term" value="P:DNA-templated transcription"/>
    <property type="evidence" value="ECO:0007669"/>
    <property type="project" value="UniProtKB-UniRule"/>
</dbReference>
<dbReference type="EC" id="2.7.7.6" evidence="9"/>
<evidence type="ECO:0000259" key="12">
    <source>
        <dbReference type="Pfam" id="PF00562"/>
    </source>
</evidence>
<dbReference type="GO" id="GO:0000428">
    <property type="term" value="C:DNA-directed RNA polymerase complex"/>
    <property type="evidence" value="ECO:0007669"/>
    <property type="project" value="UniProtKB-KW"/>
</dbReference>
<keyword evidence="5 9" id="KW-0548">Nucleotidyltransferase</keyword>
<dbReference type="InterPro" id="IPR037034">
    <property type="entry name" value="RNA_pol_Rpb2_2_sf"/>
</dbReference>
<comment type="subunit">
    <text evidence="7 9 10">In plastids the minimal PEP RNA polymerase catalytic core is composed of four subunits: alpha, beta, beta', and beta''. When a (nuclear-encoded) sigma factor is associated with the core the holoenzyme is formed, which can initiate transcription.</text>
</comment>
<dbReference type="Pfam" id="PF04560">
    <property type="entry name" value="RNA_pol_Rpb2_7"/>
    <property type="match status" value="1"/>
</dbReference>
<evidence type="ECO:0000256" key="5">
    <source>
        <dbReference type="ARBA" id="ARBA00022695"/>
    </source>
</evidence>
<dbReference type="Pfam" id="PF04561">
    <property type="entry name" value="RNA_pol_Rpb2_2"/>
    <property type="match status" value="1"/>
</dbReference>
<dbReference type="GeneID" id="32890133"/>
<dbReference type="InterPro" id="IPR007121">
    <property type="entry name" value="RNA_pol_bsu_CS"/>
</dbReference>
<dbReference type="GO" id="GO:0032549">
    <property type="term" value="F:ribonucleoside binding"/>
    <property type="evidence" value="ECO:0007669"/>
    <property type="project" value="InterPro"/>
</dbReference>
<evidence type="ECO:0000256" key="10">
    <source>
        <dbReference type="RuleBase" id="RU363031"/>
    </source>
</evidence>
<dbReference type="CDD" id="cd00653">
    <property type="entry name" value="RNA_pol_B_RPB2"/>
    <property type="match status" value="1"/>
</dbReference>
<evidence type="ECO:0000256" key="11">
    <source>
        <dbReference type="SAM" id="MobiDB-lite"/>
    </source>
</evidence>
<evidence type="ECO:0000256" key="4">
    <source>
        <dbReference type="ARBA" id="ARBA00022679"/>
    </source>
</evidence>
<dbReference type="Gene3D" id="3.90.1800.10">
    <property type="entry name" value="RNA polymerase alpha subunit dimerisation domain"/>
    <property type="match status" value="1"/>
</dbReference>
<name>A0A1W6EGU0_9CHLO</name>
<reference evidence="16" key="1">
    <citation type="journal article" date="2017" name="Sci. Rep.">
        <title>Divergent copies of the large inverted repeat in the chloroplast genomes of ulvophycean green algae.</title>
        <authorList>
            <person name="Turmel M."/>
            <person name="Otis C."/>
            <person name="Lemieux C."/>
        </authorList>
    </citation>
    <scope>NUCLEOTIDE SEQUENCE</scope>
</reference>
<dbReference type="Gene3D" id="3.90.1100.10">
    <property type="match status" value="2"/>
</dbReference>
<evidence type="ECO:0000259" key="13">
    <source>
        <dbReference type="Pfam" id="PF04560"/>
    </source>
</evidence>
<dbReference type="Pfam" id="PF04565">
    <property type="entry name" value="RNA_pol_Rpb2_3"/>
    <property type="match status" value="1"/>
</dbReference>
<feature type="compositionally biased region" description="Polar residues" evidence="11">
    <location>
        <begin position="1785"/>
        <end position="1797"/>
    </location>
</feature>
<gene>
    <name evidence="9 16" type="primary">rpoB</name>
</gene>
<feature type="region of interest" description="Disordered" evidence="11">
    <location>
        <begin position="1274"/>
        <end position="1316"/>
    </location>
</feature>
<evidence type="ECO:0000256" key="8">
    <source>
        <dbReference type="ARBA" id="ARBA00048552"/>
    </source>
</evidence>
<evidence type="ECO:0000259" key="14">
    <source>
        <dbReference type="Pfam" id="PF04561"/>
    </source>
</evidence>
<dbReference type="RefSeq" id="YP_009367601.1">
    <property type="nucleotide sequence ID" value="NC_034711.1"/>
</dbReference>
<dbReference type="InterPro" id="IPR007120">
    <property type="entry name" value="DNA-dir_RNAP_su2_dom"/>
</dbReference>
<dbReference type="HAMAP" id="MF_01321">
    <property type="entry name" value="RNApol_bact_RpoB"/>
    <property type="match status" value="1"/>
</dbReference>
<feature type="domain" description="RNA polymerase Rpb2" evidence="13">
    <location>
        <begin position="2841"/>
        <end position="2914"/>
    </location>
</feature>
<comment type="subcellular location">
    <subcellularLocation>
        <location evidence="9">Plastid</location>
        <location evidence="9">Chloroplast</location>
    </subcellularLocation>
</comment>
<dbReference type="InterPro" id="IPR014724">
    <property type="entry name" value="RNA_pol_RPB2_OB-fold"/>
</dbReference>
<dbReference type="Gene3D" id="3.90.1110.10">
    <property type="entry name" value="RNA polymerase Rpb2, domain 2"/>
    <property type="match status" value="1"/>
</dbReference>
<feature type="domain" description="RNA polymerase Rpb2" evidence="15">
    <location>
        <begin position="792"/>
        <end position="860"/>
    </location>
</feature>
<accession>A0A1W6EGU0</accession>
<feature type="region of interest" description="Disordered" evidence="11">
    <location>
        <begin position="1768"/>
        <end position="1801"/>
    </location>
</feature>
<keyword evidence="16" id="KW-0150">Chloroplast</keyword>
<proteinExistence type="inferred from homology"/>